<keyword evidence="9" id="KW-1185">Reference proteome</keyword>
<dbReference type="GO" id="GO:0006952">
    <property type="term" value="P:defense response"/>
    <property type="evidence" value="ECO:0007669"/>
    <property type="project" value="UniProtKB-KW"/>
</dbReference>
<comment type="function">
    <text evidence="1">Thionins are small plant proteins which are toxic to animal cells. They seem to exert their toxic effect at the level of the cell membrane. Their precise function is not known.</text>
</comment>
<dbReference type="Gramene" id="TraesCS1A02G020100.1">
    <property type="protein sequence ID" value="TraesCS1A02G020100.1"/>
    <property type="gene ID" value="TraesCS1A02G020100"/>
</dbReference>
<dbReference type="InterPro" id="IPR001010">
    <property type="entry name" value="Thionin"/>
</dbReference>
<feature type="chain" id="PRO_5017269987" evidence="7">
    <location>
        <begin position="34"/>
        <end position="142"/>
    </location>
</feature>
<organism evidence="8">
    <name type="scientific">Triticum aestivum</name>
    <name type="common">Wheat</name>
    <dbReference type="NCBI Taxonomy" id="4565"/>
    <lineage>
        <taxon>Eukaryota</taxon>
        <taxon>Viridiplantae</taxon>
        <taxon>Streptophyta</taxon>
        <taxon>Embryophyta</taxon>
        <taxon>Tracheophyta</taxon>
        <taxon>Spermatophyta</taxon>
        <taxon>Magnoliopsida</taxon>
        <taxon>Liliopsida</taxon>
        <taxon>Poales</taxon>
        <taxon>Poaceae</taxon>
        <taxon>BOP clade</taxon>
        <taxon>Pooideae</taxon>
        <taxon>Triticodae</taxon>
        <taxon>Triticeae</taxon>
        <taxon>Triticinae</taxon>
        <taxon>Triticum</taxon>
    </lineage>
</organism>
<dbReference type="Gramene" id="TraesPARA_EIv1.0_0097950.1">
    <property type="protein sequence ID" value="TraesPARA_EIv1.0_0097950.1.CDS"/>
    <property type="gene ID" value="TraesPARA_EIv1.0_0097950"/>
</dbReference>
<sequence>MVMRGGNSSVKTMAVMLAVVGLVALQQTQRVQASVCCCLDLAVPVYYTCRGSSGTMLQCCPTCGGYVSVGGCRPPYVPISGYHTTAVNYCKLGCTASVCNTLTSSAVVGSGNEGNDDMERCTSGCHDLCTKSNTDIAKVHNA</sequence>
<dbReference type="KEGG" id="taes:123069112"/>
<gene>
    <name evidence="8" type="primary">LOC123069112</name>
</gene>
<evidence type="ECO:0000313" key="9">
    <source>
        <dbReference type="Proteomes" id="UP000019116"/>
    </source>
</evidence>
<evidence type="ECO:0000313" key="8">
    <source>
        <dbReference type="EnsemblPlants" id="TraesCS1A02G020100.1"/>
    </source>
</evidence>
<dbReference type="Gramene" id="TraesJAG1A03G00006900.1">
    <property type="protein sequence ID" value="TraesJAG1A03G00006900.1"/>
    <property type="gene ID" value="TraesJAG1A03G00006900"/>
</dbReference>
<reference evidence="8" key="2">
    <citation type="submission" date="2018-10" db="UniProtKB">
        <authorList>
            <consortium name="EnsemblPlants"/>
        </authorList>
    </citation>
    <scope>IDENTIFICATION</scope>
</reference>
<feature type="signal peptide" evidence="7">
    <location>
        <begin position="1"/>
        <end position="33"/>
    </location>
</feature>
<evidence type="ECO:0000256" key="3">
    <source>
        <dbReference type="ARBA" id="ARBA00022525"/>
    </source>
</evidence>
<dbReference type="RefSeq" id="XP_044347839.1">
    <property type="nucleotide sequence ID" value="XM_044491904.1"/>
</dbReference>
<name>A0A3B5XTP2_WHEAT</name>
<proteinExistence type="predicted"/>
<dbReference type="PANTHER" id="PTHR33920">
    <property type="entry name" value="THIONIN-2.1-RELATED"/>
    <property type="match status" value="1"/>
</dbReference>
<dbReference type="OrthoDB" id="653285at2759"/>
<protein>
    <submittedName>
        <fullName evidence="8">Uncharacterized protein</fullName>
    </submittedName>
</protein>
<dbReference type="Proteomes" id="UP000019116">
    <property type="component" value="Chromosome 1A"/>
</dbReference>
<dbReference type="EnsemblPlants" id="TraesCS1A02G020100.1">
    <property type="protein sequence ID" value="TraesCS1A02G020100.1"/>
    <property type="gene ID" value="TraesCS1A02G020100"/>
</dbReference>
<comment type="subcellular location">
    <subcellularLocation>
        <location evidence="2">Secreted</location>
    </subcellularLocation>
</comment>
<evidence type="ECO:0000256" key="1">
    <source>
        <dbReference type="ARBA" id="ARBA00002847"/>
    </source>
</evidence>
<evidence type="ECO:0000256" key="5">
    <source>
        <dbReference type="ARBA" id="ARBA00022821"/>
    </source>
</evidence>
<evidence type="ECO:0000256" key="6">
    <source>
        <dbReference type="ARBA" id="ARBA00023157"/>
    </source>
</evidence>
<keyword evidence="3" id="KW-0964">Secreted</keyword>
<reference evidence="8" key="1">
    <citation type="submission" date="2018-08" db="EMBL/GenBank/DDBJ databases">
        <authorList>
            <person name="Rossello M."/>
        </authorList>
    </citation>
    <scope>NUCLEOTIDE SEQUENCE [LARGE SCALE GENOMIC DNA]</scope>
    <source>
        <strain evidence="8">cv. Chinese Spring</strain>
    </source>
</reference>
<dbReference type="GO" id="GO:0005576">
    <property type="term" value="C:extracellular region"/>
    <property type="evidence" value="ECO:0007669"/>
    <property type="project" value="UniProtKB-SubCell"/>
</dbReference>
<keyword evidence="5" id="KW-0611">Plant defense</keyword>
<keyword evidence="4 7" id="KW-0732">Signal</keyword>
<accession>A0A3B5XTP2</accession>
<keyword evidence="6" id="KW-1015">Disulfide bond</keyword>
<evidence type="ECO:0000256" key="7">
    <source>
        <dbReference type="SAM" id="SignalP"/>
    </source>
</evidence>
<dbReference type="PANTHER" id="PTHR33920:SF3">
    <property type="entry name" value="ACIDIC PROTEIN"/>
    <property type="match status" value="1"/>
</dbReference>
<dbReference type="GeneID" id="123069112"/>
<dbReference type="Gramene" id="TraesCS1A03G0045800.2">
    <property type="protein sequence ID" value="TraesCS1A03G0045800.2.CDS"/>
    <property type="gene ID" value="TraesCS1A03G0045800"/>
</dbReference>
<evidence type="ECO:0000256" key="4">
    <source>
        <dbReference type="ARBA" id="ARBA00022729"/>
    </source>
</evidence>
<dbReference type="AlphaFoldDB" id="A0A3B5XTP2"/>
<dbReference type="Gramene" id="TraesROB_scaffold_124232_01G000100.1">
    <property type="protein sequence ID" value="TraesROB_scaffold_124232_01G000100.1"/>
    <property type="gene ID" value="TraesROB_scaffold_124232_01G000100"/>
</dbReference>
<dbReference type="Gramene" id="TraesRN1A0100043200.2">
    <property type="protein sequence ID" value="TraesRN1A0100043200.2"/>
    <property type="gene ID" value="TraesRN1A0100043200"/>
</dbReference>
<evidence type="ECO:0000256" key="2">
    <source>
        <dbReference type="ARBA" id="ARBA00004613"/>
    </source>
</evidence>